<comment type="subcellular location">
    <subcellularLocation>
        <location evidence="1">Cell inner membrane</location>
    </subcellularLocation>
</comment>
<evidence type="ECO:0000256" key="2">
    <source>
        <dbReference type="ARBA" id="ARBA00022475"/>
    </source>
</evidence>
<dbReference type="InterPro" id="IPR004960">
    <property type="entry name" value="LipA_acyltrans"/>
</dbReference>
<comment type="caution">
    <text evidence="7">The sequence shown here is derived from an EMBL/GenBank/DDBJ whole genome shotgun (WGS) entry which is preliminary data.</text>
</comment>
<name>A0ABS2GHE9_9FIRM</name>
<dbReference type="CDD" id="cd07984">
    <property type="entry name" value="LPLAT_LABLAT-like"/>
    <property type="match status" value="1"/>
</dbReference>
<proteinExistence type="predicted"/>
<sequence>MYRFMKLFSAFICMLPHSLQYAIGSIIGELAWLLLPPKRRRLAIGQILFCKITEDPAEAKRIAKKSTTRFGRMMIDVLRYPEIKDGAYKDMFEMVGREYLDDAKADGRGAVLMAIHSGNWELLGGILASEGYPLISVAMKQNGDADRFINEYRELMHQHVTYKTGVREMVRELQKGSMIGLIMDQDPGDKGILVPFFGYETLTPVGPAVMGRMKDVPIIPVMIHYDEYKKKHIITVSAPFYAEHTDDKKRDTAVTLTKLNEWIEDYIRRYPEDWFWLHNRWKWTRRYYADSIEVPPDPMK</sequence>
<gene>
    <name evidence="7" type="ORF">H6A01_05845</name>
</gene>
<keyword evidence="6 7" id="KW-0012">Acyltransferase</keyword>
<evidence type="ECO:0000313" key="8">
    <source>
        <dbReference type="Proteomes" id="UP000707138"/>
    </source>
</evidence>
<dbReference type="GO" id="GO:0016746">
    <property type="term" value="F:acyltransferase activity"/>
    <property type="evidence" value="ECO:0007669"/>
    <property type="project" value="UniProtKB-KW"/>
</dbReference>
<keyword evidence="3" id="KW-0997">Cell inner membrane</keyword>
<keyword evidence="2" id="KW-1003">Cell membrane</keyword>
<keyword evidence="4" id="KW-0808">Transferase</keyword>
<dbReference type="EMBL" id="JACJLA010000009">
    <property type="protein sequence ID" value="MBM6912843.1"/>
    <property type="molecule type" value="Genomic_DNA"/>
</dbReference>
<evidence type="ECO:0000256" key="3">
    <source>
        <dbReference type="ARBA" id="ARBA00022519"/>
    </source>
</evidence>
<evidence type="ECO:0000256" key="5">
    <source>
        <dbReference type="ARBA" id="ARBA00023136"/>
    </source>
</evidence>
<evidence type="ECO:0000256" key="6">
    <source>
        <dbReference type="ARBA" id="ARBA00023315"/>
    </source>
</evidence>
<accession>A0ABS2GHE9</accession>
<organism evidence="7 8">
    <name type="scientific">Veillonella magna</name>
    <dbReference type="NCBI Taxonomy" id="464322"/>
    <lineage>
        <taxon>Bacteria</taxon>
        <taxon>Bacillati</taxon>
        <taxon>Bacillota</taxon>
        <taxon>Negativicutes</taxon>
        <taxon>Veillonellales</taxon>
        <taxon>Veillonellaceae</taxon>
        <taxon>Veillonella</taxon>
    </lineage>
</organism>
<dbReference type="PANTHER" id="PTHR30606">
    <property type="entry name" value="LIPID A BIOSYNTHESIS LAUROYL ACYLTRANSFERASE"/>
    <property type="match status" value="1"/>
</dbReference>
<dbReference type="RefSeq" id="WP_205087878.1">
    <property type="nucleotide sequence ID" value="NZ_CATYZF010000007.1"/>
</dbReference>
<keyword evidence="8" id="KW-1185">Reference proteome</keyword>
<reference evidence="7 8" key="1">
    <citation type="journal article" date="2021" name="Sci. Rep.">
        <title>The distribution of antibiotic resistance genes in chicken gut microbiota commensals.</title>
        <authorList>
            <person name="Juricova H."/>
            <person name="Matiasovicova J."/>
            <person name="Kubasova T."/>
            <person name="Cejkova D."/>
            <person name="Rychlik I."/>
        </authorList>
    </citation>
    <scope>NUCLEOTIDE SEQUENCE [LARGE SCALE GENOMIC DNA]</scope>
    <source>
        <strain evidence="7 8">An537</strain>
    </source>
</reference>
<evidence type="ECO:0000256" key="1">
    <source>
        <dbReference type="ARBA" id="ARBA00004533"/>
    </source>
</evidence>
<dbReference type="Proteomes" id="UP000707138">
    <property type="component" value="Unassembled WGS sequence"/>
</dbReference>
<dbReference type="PANTHER" id="PTHR30606:SF10">
    <property type="entry name" value="PHOSPHATIDYLINOSITOL MANNOSIDE ACYLTRANSFERASE"/>
    <property type="match status" value="1"/>
</dbReference>
<evidence type="ECO:0000256" key="4">
    <source>
        <dbReference type="ARBA" id="ARBA00022679"/>
    </source>
</evidence>
<protein>
    <submittedName>
        <fullName evidence="7">Lysophospholipid acyltransferase family protein</fullName>
    </submittedName>
</protein>
<keyword evidence="5" id="KW-0472">Membrane</keyword>
<evidence type="ECO:0000313" key="7">
    <source>
        <dbReference type="EMBL" id="MBM6912843.1"/>
    </source>
</evidence>
<dbReference type="Pfam" id="PF03279">
    <property type="entry name" value="Lip_A_acyltrans"/>
    <property type="match status" value="1"/>
</dbReference>